<dbReference type="Proteomes" id="UP000314294">
    <property type="component" value="Unassembled WGS sequence"/>
</dbReference>
<dbReference type="EMBL" id="SRLO01000832">
    <property type="protein sequence ID" value="TNN45654.1"/>
    <property type="molecule type" value="Genomic_DNA"/>
</dbReference>
<accession>A0A4Z2FYL4</accession>
<dbReference type="AlphaFoldDB" id="A0A4Z2FYL4"/>
<evidence type="ECO:0000313" key="1">
    <source>
        <dbReference type="EMBL" id="TNN45654.1"/>
    </source>
</evidence>
<keyword evidence="2" id="KW-1185">Reference proteome</keyword>
<organism evidence="1 2">
    <name type="scientific">Liparis tanakae</name>
    <name type="common">Tanaka's snailfish</name>
    <dbReference type="NCBI Taxonomy" id="230148"/>
    <lineage>
        <taxon>Eukaryota</taxon>
        <taxon>Metazoa</taxon>
        <taxon>Chordata</taxon>
        <taxon>Craniata</taxon>
        <taxon>Vertebrata</taxon>
        <taxon>Euteleostomi</taxon>
        <taxon>Actinopterygii</taxon>
        <taxon>Neopterygii</taxon>
        <taxon>Teleostei</taxon>
        <taxon>Neoteleostei</taxon>
        <taxon>Acanthomorphata</taxon>
        <taxon>Eupercaria</taxon>
        <taxon>Perciformes</taxon>
        <taxon>Cottioidei</taxon>
        <taxon>Cottales</taxon>
        <taxon>Liparidae</taxon>
        <taxon>Liparis</taxon>
    </lineage>
</organism>
<proteinExistence type="predicted"/>
<gene>
    <name evidence="1" type="ORF">EYF80_044142</name>
</gene>
<evidence type="ECO:0000313" key="2">
    <source>
        <dbReference type="Proteomes" id="UP000314294"/>
    </source>
</evidence>
<sequence length="84" mass="9326">MQSYMSTKLHPHRRVRVCIAAPASPHGVDALGLLREGVGVAAGRGAKINGDHHHEGRARRHLVRVALLQRERAGTEKVFFERTQ</sequence>
<reference evidence="1 2" key="1">
    <citation type="submission" date="2019-03" db="EMBL/GenBank/DDBJ databases">
        <title>First draft genome of Liparis tanakae, snailfish: a comprehensive survey of snailfish specific genes.</title>
        <authorList>
            <person name="Kim W."/>
            <person name="Song I."/>
            <person name="Jeong J.-H."/>
            <person name="Kim D."/>
            <person name="Kim S."/>
            <person name="Ryu S."/>
            <person name="Song J.Y."/>
            <person name="Lee S.K."/>
        </authorList>
    </citation>
    <scope>NUCLEOTIDE SEQUENCE [LARGE SCALE GENOMIC DNA]</scope>
    <source>
        <tissue evidence="1">Muscle</tissue>
    </source>
</reference>
<comment type="caution">
    <text evidence="1">The sequence shown here is derived from an EMBL/GenBank/DDBJ whole genome shotgun (WGS) entry which is preliminary data.</text>
</comment>
<protein>
    <submittedName>
        <fullName evidence="1">Uncharacterized protein</fullName>
    </submittedName>
</protein>
<name>A0A4Z2FYL4_9TELE</name>